<evidence type="ECO:0000313" key="9">
    <source>
        <dbReference type="EMBL" id="KAB0451623.1"/>
    </source>
</evidence>
<comment type="subcellular location">
    <subcellularLocation>
        <location evidence="1">Cell membrane</location>
        <topology evidence="1">Multi-pass membrane protein</topology>
    </subcellularLocation>
</comment>
<feature type="transmembrane region" description="Helical" evidence="8">
    <location>
        <begin position="53"/>
        <end position="77"/>
    </location>
</feature>
<protein>
    <submittedName>
        <fullName evidence="9">Sodium:alanine symporter family protein</fullName>
    </submittedName>
</protein>
<name>A0A643CKA3_ANAMA</name>
<evidence type="ECO:0000256" key="7">
    <source>
        <dbReference type="ARBA" id="ARBA00023136"/>
    </source>
</evidence>
<evidence type="ECO:0000256" key="4">
    <source>
        <dbReference type="ARBA" id="ARBA00022475"/>
    </source>
</evidence>
<feature type="transmembrane region" description="Helical" evidence="8">
    <location>
        <begin position="242"/>
        <end position="263"/>
    </location>
</feature>
<gene>
    <name evidence="9" type="ORF">FY207_03655</name>
</gene>
<dbReference type="PRINTS" id="PR00175">
    <property type="entry name" value="NAALASMPORT"/>
</dbReference>
<dbReference type="GO" id="GO:0005886">
    <property type="term" value="C:plasma membrane"/>
    <property type="evidence" value="ECO:0007669"/>
    <property type="project" value="UniProtKB-SubCell"/>
</dbReference>
<evidence type="ECO:0000256" key="5">
    <source>
        <dbReference type="ARBA" id="ARBA00022692"/>
    </source>
</evidence>
<dbReference type="EMBL" id="VTCY01000011">
    <property type="protein sequence ID" value="KAB0451623.1"/>
    <property type="molecule type" value="Genomic_DNA"/>
</dbReference>
<evidence type="ECO:0000256" key="6">
    <source>
        <dbReference type="ARBA" id="ARBA00022989"/>
    </source>
</evidence>
<reference evidence="9" key="1">
    <citation type="submission" date="2019-08" db="EMBL/GenBank/DDBJ databases">
        <authorList>
            <person name="Amaro Estrada I."/>
            <person name="Quiroz Castaneda R.E."/>
            <person name="Martinez Ocampo F."/>
            <person name="Rodriguez Camarillo S.D."/>
        </authorList>
    </citation>
    <scope>NUCLEOTIDE SEQUENCE</scope>
    <source>
        <strain evidence="9">MEX-30-184-02</strain>
    </source>
</reference>
<feature type="transmembrane region" description="Helical" evidence="8">
    <location>
        <begin position="346"/>
        <end position="364"/>
    </location>
</feature>
<feature type="transmembrane region" description="Helical" evidence="8">
    <location>
        <begin position="410"/>
        <end position="429"/>
    </location>
</feature>
<dbReference type="GO" id="GO:0005283">
    <property type="term" value="F:amino acid:sodium symporter activity"/>
    <property type="evidence" value="ECO:0007669"/>
    <property type="project" value="InterPro"/>
</dbReference>
<dbReference type="Pfam" id="PF01235">
    <property type="entry name" value="Na_Ala_symp"/>
    <property type="match status" value="1"/>
</dbReference>
<accession>A0A643CKA3</accession>
<dbReference type="PANTHER" id="PTHR30330">
    <property type="entry name" value="AGSS FAMILY TRANSPORTER, SODIUM-ALANINE"/>
    <property type="match status" value="1"/>
</dbReference>
<sequence length="439" mass="46447">MGLLNTLLCIPAVAMLLFAGLRMSISSGWLQIRGLPLAISSLFAGERRKFSSVAAVCTILGGNLGVGNISGTAIALSSGGPGFIVWMVLIITVASIIKYANCYISTSTRVQAQNGKTFGGPVVYVKHAFGVKWAPCVVAFVTAVCAITVGNLVQVNSLAIPMSLMDLPPLAAGILVAFALFFVSALGMNFIAKTVSGMVPAMVLLYIALCFVVLVKCYDNILPSLTLILTSFLNLDSLKNGAALAFIAEILAVVQVGALRGIFATDIGLGLEGTVHSLVPNECDDKRFVAQQSLISLVSPFVVAIVAFVTTMVLLTTGVWSDAALESTNMCFTAFTSALGSGYVEYALLGLMFCFSFTTMLTWLMCSKEALLYVLGRDAYGKAWTAFFIAIAPLGSVCTVALLWDIADLAISLATIVNTIGMLVVASRYRDMFNVAHLR</sequence>
<keyword evidence="3" id="KW-0813">Transport</keyword>
<feature type="transmembrane region" description="Helical" evidence="8">
    <location>
        <begin position="170"/>
        <end position="191"/>
    </location>
</feature>
<feature type="transmembrane region" description="Helical" evidence="8">
    <location>
        <begin position="203"/>
        <end position="222"/>
    </location>
</feature>
<keyword evidence="4" id="KW-1003">Cell membrane</keyword>
<evidence type="ECO:0000256" key="8">
    <source>
        <dbReference type="SAM" id="Phobius"/>
    </source>
</evidence>
<proteinExistence type="inferred from homology"/>
<dbReference type="PANTHER" id="PTHR30330:SF1">
    <property type="entry name" value="AMINO-ACID CARRIER PROTEIN ALST"/>
    <property type="match status" value="1"/>
</dbReference>
<organism evidence="9">
    <name type="scientific">Anaplasma marginale</name>
    <dbReference type="NCBI Taxonomy" id="770"/>
    <lineage>
        <taxon>Bacteria</taxon>
        <taxon>Pseudomonadati</taxon>
        <taxon>Pseudomonadota</taxon>
        <taxon>Alphaproteobacteria</taxon>
        <taxon>Rickettsiales</taxon>
        <taxon>Anaplasmataceae</taxon>
        <taxon>Anaplasma</taxon>
    </lineage>
</organism>
<dbReference type="GeneID" id="7397851"/>
<dbReference type="InterPro" id="IPR001463">
    <property type="entry name" value="Na/Ala_symport"/>
</dbReference>
<keyword evidence="7 8" id="KW-0472">Membrane</keyword>
<feature type="transmembrane region" description="Helical" evidence="8">
    <location>
        <begin position="133"/>
        <end position="150"/>
    </location>
</feature>
<evidence type="ECO:0000256" key="3">
    <source>
        <dbReference type="ARBA" id="ARBA00022448"/>
    </source>
</evidence>
<comment type="similarity">
    <text evidence="2">Belongs to the alanine or glycine:cation symporter (AGCS) (TC 2.A.25) family.</text>
</comment>
<feature type="transmembrane region" description="Helical" evidence="8">
    <location>
        <begin position="12"/>
        <end position="32"/>
    </location>
</feature>
<dbReference type="AlphaFoldDB" id="A0A643CKA3"/>
<dbReference type="RefSeq" id="WP_010265232.1">
    <property type="nucleotide sequence ID" value="NZ_PKOF01000017.1"/>
</dbReference>
<feature type="transmembrane region" description="Helical" evidence="8">
    <location>
        <begin position="294"/>
        <end position="320"/>
    </location>
</feature>
<evidence type="ECO:0000256" key="2">
    <source>
        <dbReference type="ARBA" id="ARBA00009261"/>
    </source>
</evidence>
<keyword evidence="6 8" id="KW-1133">Transmembrane helix</keyword>
<feature type="transmembrane region" description="Helical" evidence="8">
    <location>
        <begin position="83"/>
        <end position="100"/>
    </location>
</feature>
<comment type="caution">
    <text evidence="9">The sequence shown here is derived from an EMBL/GenBank/DDBJ whole genome shotgun (WGS) entry which is preliminary data.</text>
</comment>
<feature type="transmembrane region" description="Helical" evidence="8">
    <location>
        <begin position="384"/>
        <end position="404"/>
    </location>
</feature>
<evidence type="ECO:0000256" key="1">
    <source>
        <dbReference type="ARBA" id="ARBA00004651"/>
    </source>
</evidence>
<keyword evidence="5 8" id="KW-0812">Transmembrane</keyword>